<keyword evidence="4" id="KW-1185">Reference proteome</keyword>
<name>A0ABW4SPL6_9ACTN</name>
<evidence type="ECO:0000313" key="4">
    <source>
        <dbReference type="Proteomes" id="UP001597368"/>
    </source>
</evidence>
<comment type="caution">
    <text evidence="3">The sequence shown here is derived from an EMBL/GenBank/DDBJ whole genome shotgun (WGS) entry which is preliminary data.</text>
</comment>
<gene>
    <name evidence="3" type="ORF">ACFSKW_08470</name>
</gene>
<reference evidence="4" key="1">
    <citation type="journal article" date="2019" name="Int. J. Syst. Evol. Microbiol.">
        <title>The Global Catalogue of Microorganisms (GCM) 10K type strain sequencing project: providing services to taxonomists for standard genome sequencing and annotation.</title>
        <authorList>
            <consortium name="The Broad Institute Genomics Platform"/>
            <consortium name="The Broad Institute Genome Sequencing Center for Infectious Disease"/>
            <person name="Wu L."/>
            <person name="Ma J."/>
        </authorList>
    </citation>
    <scope>NUCLEOTIDE SEQUENCE [LARGE SCALE GENOMIC DNA]</scope>
    <source>
        <strain evidence="4">ICMP 6774ER</strain>
    </source>
</reference>
<dbReference type="Pfam" id="PF01345">
    <property type="entry name" value="DUF11"/>
    <property type="match status" value="1"/>
</dbReference>
<evidence type="ECO:0000256" key="1">
    <source>
        <dbReference type="SAM" id="MobiDB-lite"/>
    </source>
</evidence>
<feature type="domain" description="DUF11" evidence="2">
    <location>
        <begin position="57"/>
        <end position="174"/>
    </location>
</feature>
<feature type="compositionally biased region" description="Gly residues" evidence="1">
    <location>
        <begin position="265"/>
        <end position="322"/>
    </location>
</feature>
<accession>A0ABW4SPL6</accession>
<evidence type="ECO:0000313" key="3">
    <source>
        <dbReference type="EMBL" id="MFD1931507.1"/>
    </source>
</evidence>
<dbReference type="InterPro" id="IPR001434">
    <property type="entry name" value="OmcB-like_DUF11"/>
</dbReference>
<evidence type="ECO:0000259" key="2">
    <source>
        <dbReference type="Pfam" id="PF01345"/>
    </source>
</evidence>
<dbReference type="RefSeq" id="WP_379570894.1">
    <property type="nucleotide sequence ID" value="NZ_JBHUFV010000015.1"/>
</dbReference>
<dbReference type="EMBL" id="JBHUFV010000015">
    <property type="protein sequence ID" value="MFD1931507.1"/>
    <property type="molecule type" value="Genomic_DNA"/>
</dbReference>
<dbReference type="InterPro" id="IPR013783">
    <property type="entry name" value="Ig-like_fold"/>
</dbReference>
<dbReference type="Gene3D" id="2.60.40.10">
    <property type="entry name" value="Immunoglobulins"/>
    <property type="match status" value="1"/>
</dbReference>
<feature type="compositionally biased region" description="Basic and acidic residues" evidence="1">
    <location>
        <begin position="253"/>
        <end position="264"/>
    </location>
</feature>
<dbReference type="Proteomes" id="UP001597368">
    <property type="component" value="Unassembled WGS sequence"/>
</dbReference>
<sequence length="403" mass="40043">MSLSGFAQVAREEWVAVEGGAVGVGCVARRTVAVSAAVVVLSGSVPASANAAPGQADLSVKVSASPSVARPGQPIVYRVDVDNAGPGDAVQPVLKVVVPDGVDVVGVDVATCRPGRTLREVVCPSAENVAAGGSGGVTITGLVRRGTAGPLRLVASMSAQRADVDDTDNRATLTTTVDSGADLGLRLRARQARGGFVLAATVNNRGPHVVRDARVEIRADGAHLLAGGSAGGVGNLAGAQTPASPAPVDDEGNAGRDERLDAGESGRGAGESGRGAGESGRGMGESGRGAGESGRGAGESGRGMGESGRGAGESGRGAGESGRGTSQAGAGDGVRVAGDAACRRRAGLVVCEPAKVGSGDRVRFELFFSTSRDVVNVKGAVRSSRFGDRRPADNEADLRVAVR</sequence>
<feature type="region of interest" description="Disordered" evidence="1">
    <location>
        <begin position="235"/>
        <end position="333"/>
    </location>
</feature>
<protein>
    <recommendedName>
        <fullName evidence="2">DUF11 domain-containing protein</fullName>
    </recommendedName>
</protein>
<proteinExistence type="predicted"/>
<organism evidence="3 4">
    <name type="scientific">Nonomuraea mangrovi</name>
    <dbReference type="NCBI Taxonomy" id="2316207"/>
    <lineage>
        <taxon>Bacteria</taxon>
        <taxon>Bacillati</taxon>
        <taxon>Actinomycetota</taxon>
        <taxon>Actinomycetes</taxon>
        <taxon>Streptosporangiales</taxon>
        <taxon>Streptosporangiaceae</taxon>
        <taxon>Nonomuraea</taxon>
    </lineage>
</organism>